<dbReference type="AlphaFoldDB" id="A0A7S3ZK32"/>
<evidence type="ECO:0000256" key="3">
    <source>
        <dbReference type="ARBA" id="ARBA00023242"/>
    </source>
</evidence>
<reference evidence="7" key="1">
    <citation type="submission" date="2021-01" db="EMBL/GenBank/DDBJ databases">
        <authorList>
            <person name="Corre E."/>
            <person name="Pelletier E."/>
            <person name="Niang G."/>
            <person name="Scheremetjew M."/>
            <person name="Finn R."/>
            <person name="Kale V."/>
            <person name="Holt S."/>
            <person name="Cochrane G."/>
            <person name="Meng A."/>
            <person name="Brown T."/>
            <person name="Cohen L."/>
        </authorList>
    </citation>
    <scope>NUCLEOTIDE SEQUENCE</scope>
    <source>
        <strain evidence="7">CCMP1756</strain>
    </source>
</reference>
<reference evidence="8" key="2">
    <citation type="submission" date="2021-11" db="EMBL/GenBank/DDBJ databases">
        <authorList>
            <consortium name="Genoscope - CEA"/>
            <person name="William W."/>
        </authorList>
    </citation>
    <scope>NUCLEOTIDE SEQUENCE</scope>
</reference>
<proteinExistence type="inferred from homology"/>
<dbReference type="EMBL" id="CAKKNE010000002">
    <property type="protein sequence ID" value="CAH0369637.1"/>
    <property type="molecule type" value="Genomic_DNA"/>
</dbReference>
<evidence type="ECO:0000256" key="1">
    <source>
        <dbReference type="ARBA" id="ARBA00004123"/>
    </source>
</evidence>
<feature type="region of interest" description="Disordered" evidence="4">
    <location>
        <begin position="233"/>
        <end position="329"/>
    </location>
</feature>
<evidence type="ECO:0000313" key="8">
    <source>
        <dbReference type="EMBL" id="CAH0369637.1"/>
    </source>
</evidence>
<dbReference type="Proteomes" id="UP000789595">
    <property type="component" value="Unassembled WGS sequence"/>
</dbReference>
<feature type="domain" description="Condensin-2 complex subunit H2 C-terminal" evidence="6">
    <location>
        <begin position="456"/>
        <end position="595"/>
    </location>
</feature>
<dbReference type="GO" id="GO:0010032">
    <property type="term" value="P:meiotic chromosome condensation"/>
    <property type="evidence" value="ECO:0007669"/>
    <property type="project" value="TreeGrafter"/>
</dbReference>
<feature type="compositionally biased region" description="Basic and acidic residues" evidence="4">
    <location>
        <begin position="113"/>
        <end position="122"/>
    </location>
</feature>
<dbReference type="InterPro" id="IPR009378">
    <property type="entry name" value="H2_N"/>
</dbReference>
<gene>
    <name evidence="7" type="ORF">PCAL00307_LOCUS981</name>
    <name evidence="8" type="ORF">PECAL_2P27660</name>
</gene>
<dbReference type="GO" id="GO:0051306">
    <property type="term" value="P:mitotic sister chromatid separation"/>
    <property type="evidence" value="ECO:0007669"/>
    <property type="project" value="TreeGrafter"/>
</dbReference>
<feature type="compositionally biased region" description="Acidic residues" evidence="4">
    <location>
        <begin position="275"/>
        <end position="293"/>
    </location>
</feature>
<dbReference type="GO" id="GO:0000796">
    <property type="term" value="C:condensin complex"/>
    <property type="evidence" value="ECO:0007669"/>
    <property type="project" value="TreeGrafter"/>
</dbReference>
<dbReference type="EMBL" id="HBIW01001147">
    <property type="protein sequence ID" value="CAE0685547.1"/>
    <property type="molecule type" value="Transcribed_RNA"/>
</dbReference>
<dbReference type="InterPro" id="IPR031739">
    <property type="entry name" value="Ncaph2"/>
</dbReference>
<dbReference type="OrthoDB" id="10038475at2759"/>
<comment type="similarity">
    <text evidence="2">Belongs to the CND2 H2 (condensin-2 subunit 2) family.</text>
</comment>
<keyword evidence="9" id="KW-1185">Reference proteome</keyword>
<name>A0A7S3ZK32_9STRA</name>
<dbReference type="InterPro" id="IPR031737">
    <property type="entry name" value="CNDH2_C"/>
</dbReference>
<keyword evidence="3" id="KW-0539">Nucleus</keyword>
<evidence type="ECO:0000313" key="9">
    <source>
        <dbReference type="Proteomes" id="UP000789595"/>
    </source>
</evidence>
<dbReference type="GO" id="GO:0003682">
    <property type="term" value="F:chromatin binding"/>
    <property type="evidence" value="ECO:0007669"/>
    <property type="project" value="TreeGrafter"/>
</dbReference>
<dbReference type="PANTHER" id="PTHR14324:SF3">
    <property type="entry name" value="CONDENSIN-2 COMPLEX SUBUNIT H2"/>
    <property type="match status" value="1"/>
</dbReference>
<feature type="compositionally biased region" description="Acidic residues" evidence="4">
    <location>
        <begin position="251"/>
        <end position="268"/>
    </location>
</feature>
<evidence type="ECO:0000256" key="4">
    <source>
        <dbReference type="SAM" id="MobiDB-lite"/>
    </source>
</evidence>
<protein>
    <recommendedName>
        <fullName evidence="10">Condensin-2 complex subunit H2</fullName>
    </recommendedName>
</protein>
<dbReference type="PANTHER" id="PTHR14324">
    <property type="entry name" value="CONDENSIN-2 COMPLEX SUBUNIT H2"/>
    <property type="match status" value="1"/>
</dbReference>
<dbReference type="Pfam" id="PF06278">
    <property type="entry name" value="CNDH2_N"/>
    <property type="match status" value="1"/>
</dbReference>
<organism evidence="7">
    <name type="scientific">Pelagomonas calceolata</name>
    <dbReference type="NCBI Taxonomy" id="35677"/>
    <lineage>
        <taxon>Eukaryota</taxon>
        <taxon>Sar</taxon>
        <taxon>Stramenopiles</taxon>
        <taxon>Ochrophyta</taxon>
        <taxon>Pelagophyceae</taxon>
        <taxon>Pelagomonadales</taxon>
        <taxon>Pelagomonadaceae</taxon>
        <taxon>Pelagomonas</taxon>
    </lineage>
</organism>
<sequence length="611" mass="65876">MPRRKKTPPQDMDVDSDDDNAISKQKKATEKFMALLKPIKDAALAFDVDVDEALEDYVEACVRYVEKDAGAMINFAEAGLLLQGSAVVYGRKVDGVHALVYRVLELLRTGQKEKEKAEKKAAEGPNEEEESDEEEPLDPLPENALQPLKPCRAGKNIDLDEDKEKELEQSDADPLVAMLFRDTDEDAPFFGACFCEDGSLRLPGLEGDGAIVDEEGGAAAPVAEEMMDVEAPLPPLEDAPIDDAGFAPPPMDDDDDGGFAPGGDEDDVPFQPPVQEEEEAAPEPADDPWEELDPLANDSKPRPLKRGRTWRAPVEDGDTVELPSHMEGAPSDAQVAALCAAEASATTARDRKLATKSLNEALKQRAAAAPLSDVIPELLAAVALEEKRARQADLDDEESVEDAWDGRGRRATFARLFSDEVPLQPQVEEEDDQSFGGPIGGFDDDYDDQCDADVVQEACQQHLDELAGAVASYAQLARIADRVAQWQERLAPILAAQEAGPPFDILALGRDVVAAVAAARAKDCRVQGVKPAPVPFAQLARGRERSGVCRQFLATLQLANNGNVLLGHAHKADVLAPIQAFTVDLLTESNAHENLKSGAFTRVSRPSVSAA</sequence>
<evidence type="ECO:0000313" key="7">
    <source>
        <dbReference type="EMBL" id="CAE0685547.1"/>
    </source>
</evidence>
<evidence type="ECO:0008006" key="10">
    <source>
        <dbReference type="Google" id="ProtNLM"/>
    </source>
</evidence>
<dbReference type="Pfam" id="PF16858">
    <property type="entry name" value="CNDH2_C"/>
    <property type="match status" value="1"/>
</dbReference>
<feature type="region of interest" description="Disordered" evidence="4">
    <location>
        <begin position="113"/>
        <end position="155"/>
    </location>
</feature>
<dbReference type="GO" id="GO:0005634">
    <property type="term" value="C:nucleus"/>
    <property type="evidence" value="ECO:0007669"/>
    <property type="project" value="UniProtKB-SubCell"/>
</dbReference>
<evidence type="ECO:0000256" key="2">
    <source>
        <dbReference type="ARBA" id="ARBA00007844"/>
    </source>
</evidence>
<evidence type="ECO:0000259" key="6">
    <source>
        <dbReference type="Pfam" id="PF16858"/>
    </source>
</evidence>
<accession>A0A7S3ZK32</accession>
<evidence type="ECO:0000259" key="5">
    <source>
        <dbReference type="Pfam" id="PF06278"/>
    </source>
</evidence>
<feature type="compositionally biased region" description="Acidic residues" evidence="4">
    <location>
        <begin position="125"/>
        <end position="137"/>
    </location>
</feature>
<feature type="region of interest" description="Disordered" evidence="4">
    <location>
        <begin position="1"/>
        <end position="23"/>
    </location>
</feature>
<feature type="domain" description="Condensin II complex subunit H2 N-terminal" evidence="5">
    <location>
        <begin position="31"/>
        <end position="134"/>
    </location>
</feature>
<comment type="subcellular location">
    <subcellularLocation>
        <location evidence="1">Nucleus</location>
    </subcellularLocation>
</comment>